<evidence type="ECO:0000313" key="2">
    <source>
        <dbReference type="EMBL" id="KPH86306.1"/>
    </source>
</evidence>
<dbReference type="Pfam" id="PF04966">
    <property type="entry name" value="OprB"/>
    <property type="match status" value="1"/>
</dbReference>
<name>A0A0N0MEC0_9PROT</name>
<proteinExistence type="inferred from homology"/>
<reference evidence="2 3" key="1">
    <citation type="submission" date="2015-07" db="EMBL/GenBank/DDBJ databases">
        <title>Draft Genome Sequence of Komagataeibacter intermedius Strain AF2, Isolated from Kombucha Tea.</title>
        <authorList>
            <person name="Santos R.A."/>
            <person name="Berretta A.A."/>
            <person name="Barud H.S."/>
            <person name="Ribeiro S.J."/>
            <person name="Gonzalez-Garcia L.N."/>
            <person name="Zucchi T.D."/>
            <person name="Goldman G.H."/>
            <person name="Riano-Pachon D.M."/>
        </authorList>
    </citation>
    <scope>NUCLEOTIDE SEQUENCE [LARGE SCALE GENOMIC DNA]</scope>
    <source>
        <strain evidence="2 3">AF2</strain>
    </source>
</reference>
<dbReference type="GO" id="GO:0015288">
    <property type="term" value="F:porin activity"/>
    <property type="evidence" value="ECO:0007669"/>
    <property type="project" value="InterPro"/>
</dbReference>
<evidence type="ECO:0000256" key="1">
    <source>
        <dbReference type="RuleBase" id="RU363072"/>
    </source>
</evidence>
<comment type="similarity">
    <text evidence="1">Belongs to the OprB family.</text>
</comment>
<evidence type="ECO:0000313" key="3">
    <source>
        <dbReference type="Proteomes" id="UP000031553"/>
    </source>
</evidence>
<dbReference type="Proteomes" id="UP000031553">
    <property type="component" value="Unassembled WGS sequence"/>
</dbReference>
<dbReference type="AlphaFoldDB" id="A0A0N0MEC0"/>
<dbReference type="GO" id="GO:0008643">
    <property type="term" value="P:carbohydrate transport"/>
    <property type="evidence" value="ECO:0007669"/>
    <property type="project" value="InterPro"/>
</dbReference>
<gene>
    <name evidence="2" type="ORF">GLUCOINTEAF2_0202833</name>
</gene>
<organism evidence="2 3">
    <name type="scientific">Komagataeibacter intermedius AF2</name>
    <dbReference type="NCBI Taxonomy" id="1458464"/>
    <lineage>
        <taxon>Bacteria</taxon>
        <taxon>Pseudomonadati</taxon>
        <taxon>Pseudomonadota</taxon>
        <taxon>Alphaproteobacteria</taxon>
        <taxon>Acetobacterales</taxon>
        <taxon>Acetobacteraceae</taxon>
        <taxon>Komagataeibacter</taxon>
    </lineage>
</organism>
<sequence>MQPDFQYVWHPSGGAPDWTGLRRVGDEAIFGLHNSITF</sequence>
<accession>A0A0N0MEC0</accession>
<protein>
    <submittedName>
        <fullName evidence="2">Porin</fullName>
    </submittedName>
</protein>
<dbReference type="GO" id="GO:0016020">
    <property type="term" value="C:membrane"/>
    <property type="evidence" value="ECO:0007669"/>
    <property type="project" value="InterPro"/>
</dbReference>
<comment type="caution">
    <text evidence="2">The sequence shown here is derived from an EMBL/GenBank/DDBJ whole genome shotgun (WGS) entry which is preliminary data.</text>
</comment>
<dbReference type="InterPro" id="IPR007049">
    <property type="entry name" value="Carb-sel_porin_OprB"/>
</dbReference>
<dbReference type="EMBL" id="JUFX02000204">
    <property type="protein sequence ID" value="KPH86306.1"/>
    <property type="molecule type" value="Genomic_DNA"/>
</dbReference>